<dbReference type="AlphaFoldDB" id="W0RHL7"/>
<sequence>MTREPDPSIVDRWLAGEATPDDESALGEWTAADPARAAWLEALRARATSRERAWHVDAAWARVANRTTLATDAPRTLRVERGGARPAPRRLAWVGRAAAAAVLVVGSAAVWRVAGSRDAVAPTVASAPTRELVAPRGSRADVRLADGTHVVLNAGSRLRYADDYGAPGAKREAWLDGEGYFEVKHDAARPFRVHALGGVAEDLGTRFVVRAYPELARVDVMVAEGRVGLRRDTTARGDSAVLGAGQLGRLSHDGTLTVSRAPADERYLAWTTGVLVLDGEPLRDALPRLERRYDLTIRLADGALGARPVVARFRDQPAGEMLDALALALGARYERQGRVVTFHAAEVR</sequence>
<dbReference type="eggNOG" id="COG3712">
    <property type="taxonomic scope" value="Bacteria"/>
</dbReference>
<dbReference type="Pfam" id="PF04773">
    <property type="entry name" value="FecR"/>
    <property type="match status" value="1"/>
</dbReference>
<dbReference type="InterPro" id="IPR006860">
    <property type="entry name" value="FecR"/>
</dbReference>
<dbReference type="OrthoDB" id="645173at2"/>
<feature type="domain" description="FecR protein" evidence="1">
    <location>
        <begin position="133"/>
        <end position="227"/>
    </location>
</feature>
<feature type="domain" description="Protein FecR C-terminal" evidence="2">
    <location>
        <begin position="275"/>
        <end position="341"/>
    </location>
</feature>
<name>W0RHL7_9BACT</name>
<dbReference type="Pfam" id="PF16344">
    <property type="entry name" value="FecR_C"/>
    <property type="match status" value="1"/>
</dbReference>
<dbReference type="PIRSF" id="PIRSF018266">
    <property type="entry name" value="FecR"/>
    <property type="match status" value="1"/>
</dbReference>
<reference evidence="3 4" key="1">
    <citation type="journal article" date="2014" name="Genome Announc.">
        <title>Genome Sequence and Methylome of Soil Bacterium Gemmatirosa kalamazoonensis KBS708T, a Member of the Rarely Cultivated Gemmatimonadetes Phylum.</title>
        <authorList>
            <person name="Debruyn J.M."/>
            <person name="Radosevich M."/>
            <person name="Wommack K.E."/>
            <person name="Polson S.W."/>
            <person name="Hauser L.J."/>
            <person name="Fawaz M.N."/>
            <person name="Korlach J."/>
            <person name="Tsai Y.C."/>
        </authorList>
    </citation>
    <scope>NUCLEOTIDE SEQUENCE [LARGE SCALE GENOMIC DNA]</scope>
    <source>
        <strain evidence="3 4">KBS708</strain>
    </source>
</reference>
<evidence type="ECO:0000313" key="3">
    <source>
        <dbReference type="EMBL" id="AHG89922.1"/>
    </source>
</evidence>
<dbReference type="Proteomes" id="UP000019151">
    <property type="component" value="Chromosome"/>
</dbReference>
<dbReference type="STRING" id="861299.J421_2385"/>
<dbReference type="PANTHER" id="PTHR30273">
    <property type="entry name" value="PERIPLASMIC SIGNAL SENSOR AND SIGMA FACTOR ACTIVATOR FECR-RELATED"/>
    <property type="match status" value="1"/>
</dbReference>
<evidence type="ECO:0000259" key="1">
    <source>
        <dbReference type="Pfam" id="PF04773"/>
    </source>
</evidence>
<gene>
    <name evidence="3" type="ORF">J421_2385</name>
</gene>
<organism evidence="3 4">
    <name type="scientific">Gemmatirosa kalamazoonensis</name>
    <dbReference type="NCBI Taxonomy" id="861299"/>
    <lineage>
        <taxon>Bacteria</taxon>
        <taxon>Pseudomonadati</taxon>
        <taxon>Gemmatimonadota</taxon>
        <taxon>Gemmatimonadia</taxon>
        <taxon>Gemmatimonadales</taxon>
        <taxon>Gemmatimonadaceae</taxon>
        <taxon>Gemmatirosa</taxon>
    </lineage>
</organism>
<dbReference type="PANTHER" id="PTHR30273:SF2">
    <property type="entry name" value="PROTEIN FECR"/>
    <property type="match status" value="1"/>
</dbReference>
<protein>
    <submittedName>
        <fullName evidence="3">FecR protein</fullName>
    </submittedName>
</protein>
<dbReference type="Gene3D" id="2.60.120.1440">
    <property type="match status" value="1"/>
</dbReference>
<evidence type="ECO:0000313" key="4">
    <source>
        <dbReference type="Proteomes" id="UP000019151"/>
    </source>
</evidence>
<dbReference type="Gene3D" id="3.55.50.30">
    <property type="match status" value="1"/>
</dbReference>
<dbReference type="GO" id="GO:0016989">
    <property type="term" value="F:sigma factor antagonist activity"/>
    <property type="evidence" value="ECO:0007669"/>
    <property type="project" value="TreeGrafter"/>
</dbReference>
<keyword evidence="4" id="KW-1185">Reference proteome</keyword>
<dbReference type="InterPro" id="IPR032508">
    <property type="entry name" value="FecR_C"/>
</dbReference>
<dbReference type="InParanoid" id="W0RHL7"/>
<accession>W0RHL7</accession>
<dbReference type="InterPro" id="IPR012373">
    <property type="entry name" value="Ferrdict_sens_TM"/>
</dbReference>
<dbReference type="EMBL" id="CP007128">
    <property type="protein sequence ID" value="AHG89922.1"/>
    <property type="molecule type" value="Genomic_DNA"/>
</dbReference>
<dbReference type="RefSeq" id="WP_104022542.1">
    <property type="nucleotide sequence ID" value="NZ_CP007128.1"/>
</dbReference>
<dbReference type="KEGG" id="gba:J421_2385"/>
<dbReference type="HOGENOM" id="CLU_050192_2_1_0"/>
<proteinExistence type="predicted"/>
<evidence type="ECO:0000259" key="2">
    <source>
        <dbReference type="Pfam" id="PF16344"/>
    </source>
</evidence>